<dbReference type="EMBL" id="QSQN01000004">
    <property type="protein sequence ID" value="RGK42205.1"/>
    <property type="molecule type" value="Genomic_DNA"/>
</dbReference>
<dbReference type="InterPro" id="IPR044524">
    <property type="entry name" value="Isoase_HisA-like"/>
</dbReference>
<dbReference type="GO" id="GO:0005737">
    <property type="term" value="C:cytoplasm"/>
    <property type="evidence" value="ECO:0007669"/>
    <property type="project" value="TreeGrafter"/>
</dbReference>
<dbReference type="GO" id="GO:0000162">
    <property type="term" value="P:L-tryptophan biosynthetic process"/>
    <property type="evidence" value="ECO:0007669"/>
    <property type="project" value="TreeGrafter"/>
</dbReference>
<dbReference type="Proteomes" id="UP000260793">
    <property type="component" value="Unassembled WGS sequence"/>
</dbReference>
<dbReference type="AlphaFoldDB" id="A0A3E4LY56"/>
<comment type="caution">
    <text evidence="7">The sequence shown here is derived from an EMBL/GenBank/DDBJ whole genome shotgun (WGS) entry which is preliminary data.</text>
</comment>
<dbReference type="GO" id="GO:0003949">
    <property type="term" value="F:1-(5-phosphoribosyl)-5-[(5-phosphoribosylamino)methylideneamino]imidazole-4-carboxamide isomerase activity"/>
    <property type="evidence" value="ECO:0007669"/>
    <property type="project" value="InterPro"/>
</dbReference>
<dbReference type="InterPro" id="IPR011858">
    <property type="entry name" value="His6/HISN3"/>
</dbReference>
<dbReference type="Proteomes" id="UP000285832">
    <property type="component" value="Unassembled WGS sequence"/>
</dbReference>
<dbReference type="PANTHER" id="PTHR43090:SF2">
    <property type="entry name" value="1-(5-PHOSPHORIBOSYL)-5-[(5-PHOSPHORIBOSYLAMINO)METHYLIDENEAMINO] IMIDAZOLE-4-CARBOXAMIDE ISOMERASE"/>
    <property type="match status" value="1"/>
</dbReference>
<dbReference type="GO" id="GO:0000105">
    <property type="term" value="P:L-histidine biosynthetic process"/>
    <property type="evidence" value="ECO:0007669"/>
    <property type="project" value="UniProtKB-KW"/>
</dbReference>
<gene>
    <name evidence="7" type="primary">hisA</name>
    <name evidence="8" type="ORF">DW116_06580</name>
    <name evidence="7" type="ORF">DXD17_02315</name>
</gene>
<evidence type="ECO:0000313" key="10">
    <source>
        <dbReference type="Proteomes" id="UP000285832"/>
    </source>
</evidence>
<evidence type="ECO:0000256" key="3">
    <source>
        <dbReference type="ARBA" id="ARBA00023102"/>
    </source>
</evidence>
<evidence type="ECO:0000256" key="4">
    <source>
        <dbReference type="ARBA" id="ARBA00023235"/>
    </source>
</evidence>
<dbReference type="EMBL" id="QRMI01000013">
    <property type="protein sequence ID" value="RHJ61975.1"/>
    <property type="molecule type" value="Genomic_DNA"/>
</dbReference>
<dbReference type="InterPro" id="IPR006062">
    <property type="entry name" value="His_biosynth"/>
</dbReference>
<dbReference type="SUPFAM" id="SSF51366">
    <property type="entry name" value="Ribulose-phoshate binding barrel"/>
    <property type="match status" value="1"/>
</dbReference>
<evidence type="ECO:0000256" key="1">
    <source>
        <dbReference type="ARBA" id="ARBA00009667"/>
    </source>
</evidence>
<dbReference type="CDD" id="cd04723">
    <property type="entry name" value="HisA_HisF"/>
    <property type="match status" value="1"/>
</dbReference>
<dbReference type="InterPro" id="IPR013785">
    <property type="entry name" value="Aldolase_TIM"/>
</dbReference>
<proteinExistence type="inferred from homology"/>
<comment type="similarity">
    <text evidence="1 6">Belongs to the HisA/HisF family.</text>
</comment>
<evidence type="ECO:0000256" key="5">
    <source>
        <dbReference type="ARBA" id="ARBA00029440"/>
    </source>
</evidence>
<dbReference type="RefSeq" id="WP_023922799.1">
    <property type="nucleotide sequence ID" value="NZ_CAKMWK010000002.1"/>
</dbReference>
<dbReference type="Gene3D" id="3.20.20.70">
    <property type="entry name" value="Aldolase class I"/>
    <property type="match status" value="1"/>
</dbReference>
<comment type="pathway">
    <text evidence="5">Amino-acid biosynthesis.</text>
</comment>
<name>A0A3E4LY56_9FIRM</name>
<evidence type="ECO:0000313" key="7">
    <source>
        <dbReference type="EMBL" id="RGK42205.1"/>
    </source>
</evidence>
<dbReference type="PANTHER" id="PTHR43090">
    <property type="entry name" value="1-(5-PHOSPHORIBOSYL)-5-[(5-PHOSPHORIBOSYLAMINO)METHYLIDENEAMINO] IMIDAZOLE-4-CARBOXAMIDE ISOMERASE"/>
    <property type="match status" value="1"/>
</dbReference>
<evidence type="ECO:0000313" key="8">
    <source>
        <dbReference type="EMBL" id="RHJ61975.1"/>
    </source>
</evidence>
<organism evidence="7 9">
    <name type="scientific">[Ruminococcus] lactaris</name>
    <dbReference type="NCBI Taxonomy" id="46228"/>
    <lineage>
        <taxon>Bacteria</taxon>
        <taxon>Bacillati</taxon>
        <taxon>Bacillota</taxon>
        <taxon>Clostridia</taxon>
        <taxon>Lachnospirales</taxon>
        <taxon>Lachnospiraceae</taxon>
        <taxon>Mediterraneibacter</taxon>
    </lineage>
</organism>
<protein>
    <submittedName>
        <fullName evidence="7">Phosphoribosylformimino-5-aminoimidazole carboxamide ribotide isomerase</fullName>
    </submittedName>
</protein>
<keyword evidence="2 6" id="KW-0028">Amino-acid biosynthesis</keyword>
<sequence>MKFRPCIDIHNGKVKQIVGGSLRDEGNQANTNFTSELDAAWYAGLYQKDRLKGGHIILLNPEGSEYYEETKRQALEALRAYPQGMQIGGGITADNAAGYLEAGASHVIVTSYVFRDGRFQKENLEKLVAAVTKEKIVLDLSCRKKDGKYFVVTDRWQKFTEVALSPQILDELAEYCDEFLIHGVDVEGKGAGMDDGLVRMLGEWDGIPVTYAGGIGSPEDLERFEKESRGKIDFTIGSALDLFGGKIPYEYCKTVNNVNKP</sequence>
<dbReference type="InterPro" id="IPR011060">
    <property type="entry name" value="RibuloseP-bd_barrel"/>
</dbReference>
<keyword evidence="4 7" id="KW-0413">Isomerase</keyword>
<evidence type="ECO:0000256" key="2">
    <source>
        <dbReference type="ARBA" id="ARBA00022605"/>
    </source>
</evidence>
<accession>A0A3E4LY56</accession>
<evidence type="ECO:0000256" key="6">
    <source>
        <dbReference type="RuleBase" id="RU003657"/>
    </source>
</evidence>
<dbReference type="Pfam" id="PF00977">
    <property type="entry name" value="His_biosynth"/>
    <property type="match status" value="1"/>
</dbReference>
<reference evidence="9 10" key="1">
    <citation type="submission" date="2018-08" db="EMBL/GenBank/DDBJ databases">
        <title>A genome reference for cultivated species of the human gut microbiota.</title>
        <authorList>
            <person name="Zou Y."/>
            <person name="Xue W."/>
            <person name="Luo G."/>
        </authorList>
    </citation>
    <scope>NUCLEOTIDE SEQUENCE [LARGE SCALE GENOMIC DNA]</scope>
    <source>
        <strain evidence="8 10">AM09-9</strain>
        <strain evidence="7 9">TF11-7</strain>
    </source>
</reference>
<keyword evidence="3 6" id="KW-0368">Histidine biosynthesis</keyword>
<dbReference type="NCBIfam" id="TIGR02129">
    <property type="entry name" value="hisA_euk"/>
    <property type="match status" value="1"/>
</dbReference>
<evidence type="ECO:0000313" key="9">
    <source>
        <dbReference type="Proteomes" id="UP000260793"/>
    </source>
</evidence>